<dbReference type="GO" id="GO:0071978">
    <property type="term" value="P:bacterial-type flagellum-dependent swarming motility"/>
    <property type="evidence" value="ECO:0007669"/>
    <property type="project" value="TreeGrafter"/>
</dbReference>
<name>A0A2T0BS18_9CLOT</name>
<protein>
    <recommendedName>
        <fullName evidence="4">Flagellar hook protein FlgE</fullName>
    </recommendedName>
</protein>
<dbReference type="GO" id="GO:0009425">
    <property type="term" value="C:bacterial-type flagellum basal body"/>
    <property type="evidence" value="ECO:0007669"/>
    <property type="project" value="UniProtKB-SubCell"/>
</dbReference>
<feature type="domain" description="Flagellar hook protein FlgE/F/G-like D1" evidence="7">
    <location>
        <begin position="160"/>
        <end position="276"/>
    </location>
</feature>
<dbReference type="Pfam" id="PF22692">
    <property type="entry name" value="LlgE_F_G_D1"/>
    <property type="match status" value="1"/>
</dbReference>
<dbReference type="RefSeq" id="WP_106007918.1">
    <property type="nucleotide sequence ID" value="NZ_PVXP01000003.1"/>
</dbReference>
<comment type="function">
    <text evidence="4">A flexible structure which links the flagellar filament to the drive apparatus in the basal body.</text>
</comment>
<evidence type="ECO:0000256" key="3">
    <source>
        <dbReference type="ARBA" id="ARBA00023143"/>
    </source>
</evidence>
<dbReference type="PANTHER" id="PTHR30435:SF1">
    <property type="entry name" value="FLAGELLAR HOOK PROTEIN FLGE"/>
    <property type="match status" value="1"/>
</dbReference>
<comment type="subcellular location">
    <subcellularLocation>
        <location evidence="1 4">Bacterial flagellum basal body</location>
    </subcellularLocation>
</comment>
<gene>
    <name evidence="8" type="primary">flgE</name>
    <name evidence="8" type="ORF">CLLU_04160</name>
</gene>
<sequence length="386" mass="39951">MLPSLYSGISGLRANQQKLNVVANNIANSTTTGFKTQSMNFQDMISQTLSDPSAPSASIGGVNGKQSGLGVKVAGISTDFTTGSVGTTNRNLDFMVDGTGYFVVGTGSLGAPNDDGTPDTNTSDKTGILIDQDTDLTTADSNILGQKNTDTTPDLDNEIETSYTRDGAFFLDTQGNLLTVDGHRVMGYQVTDGADTDPASSTITYSSDPNEQNKIKFVDANTSETGGVKVIAGQLVPLSIPNSVTKPDTSAGAAADATVEVKVKAFSVGKDGYITAQLADGSTAALGQIAMVSFQNEGGLVKQGGNLYSTSPNSGQAIVRSGKGSSGDGDNSGSYGNLVQGALEMSNVDLAQQFTDMIIATRAFQANGKIITTDDEILQDLVNLKR</sequence>
<dbReference type="Proteomes" id="UP000237798">
    <property type="component" value="Unassembled WGS sequence"/>
</dbReference>
<dbReference type="InterPro" id="IPR001444">
    <property type="entry name" value="Flag_bb_rod_N"/>
</dbReference>
<keyword evidence="8" id="KW-0966">Cell projection</keyword>
<reference evidence="8 9" key="1">
    <citation type="submission" date="2018-03" db="EMBL/GenBank/DDBJ databases">
        <title>Genome sequence of Clostridium luticellarii DSM 29923.</title>
        <authorList>
            <person name="Poehlein A."/>
            <person name="Daniel R."/>
        </authorList>
    </citation>
    <scope>NUCLEOTIDE SEQUENCE [LARGE SCALE GENOMIC DNA]</scope>
    <source>
        <strain evidence="8 9">DSM 29923</strain>
    </source>
</reference>
<dbReference type="Pfam" id="PF06429">
    <property type="entry name" value="Flg_bbr_C"/>
    <property type="match status" value="1"/>
</dbReference>
<dbReference type="PANTHER" id="PTHR30435">
    <property type="entry name" value="FLAGELLAR PROTEIN"/>
    <property type="match status" value="1"/>
</dbReference>
<keyword evidence="3 4" id="KW-0975">Bacterial flagellum</keyword>
<dbReference type="OrthoDB" id="9804559at2"/>
<evidence type="ECO:0000313" key="8">
    <source>
        <dbReference type="EMBL" id="PRR86615.1"/>
    </source>
</evidence>
<dbReference type="Pfam" id="PF00460">
    <property type="entry name" value="Flg_bb_rod"/>
    <property type="match status" value="1"/>
</dbReference>
<proteinExistence type="inferred from homology"/>
<dbReference type="EMBL" id="PVXP01000003">
    <property type="protein sequence ID" value="PRR86615.1"/>
    <property type="molecule type" value="Genomic_DNA"/>
</dbReference>
<dbReference type="AlphaFoldDB" id="A0A2T0BS18"/>
<keyword evidence="8" id="KW-0282">Flagellum</keyword>
<feature type="domain" description="Flagellar basal body rod protein N-terminal" evidence="5">
    <location>
        <begin position="5"/>
        <end position="35"/>
    </location>
</feature>
<evidence type="ECO:0000259" key="6">
    <source>
        <dbReference type="Pfam" id="PF06429"/>
    </source>
</evidence>
<keyword evidence="9" id="KW-1185">Reference proteome</keyword>
<dbReference type="GO" id="GO:0005829">
    <property type="term" value="C:cytosol"/>
    <property type="evidence" value="ECO:0007669"/>
    <property type="project" value="TreeGrafter"/>
</dbReference>
<dbReference type="InterPro" id="IPR020013">
    <property type="entry name" value="Flagellar_FlgE/F/G"/>
</dbReference>
<keyword evidence="8" id="KW-0969">Cilium</keyword>
<evidence type="ECO:0000259" key="7">
    <source>
        <dbReference type="Pfam" id="PF22692"/>
    </source>
</evidence>
<dbReference type="InterPro" id="IPR037925">
    <property type="entry name" value="FlgE/F/G-like"/>
</dbReference>
<comment type="similarity">
    <text evidence="2 4">Belongs to the flagella basal body rod proteins family.</text>
</comment>
<dbReference type="NCBIfam" id="TIGR03506">
    <property type="entry name" value="FlgEFG_subfam"/>
    <property type="match status" value="2"/>
</dbReference>
<comment type="caution">
    <text evidence="8">The sequence shown here is derived from an EMBL/GenBank/DDBJ whole genome shotgun (WGS) entry which is preliminary data.</text>
</comment>
<evidence type="ECO:0000259" key="5">
    <source>
        <dbReference type="Pfam" id="PF00460"/>
    </source>
</evidence>
<evidence type="ECO:0000313" key="9">
    <source>
        <dbReference type="Proteomes" id="UP000237798"/>
    </source>
</evidence>
<evidence type="ECO:0000256" key="2">
    <source>
        <dbReference type="ARBA" id="ARBA00009677"/>
    </source>
</evidence>
<evidence type="ECO:0000256" key="1">
    <source>
        <dbReference type="ARBA" id="ARBA00004117"/>
    </source>
</evidence>
<dbReference type="GO" id="GO:0009424">
    <property type="term" value="C:bacterial-type flagellum hook"/>
    <property type="evidence" value="ECO:0007669"/>
    <property type="project" value="TreeGrafter"/>
</dbReference>
<accession>A0A2T0BS18</accession>
<dbReference type="InterPro" id="IPR010930">
    <property type="entry name" value="Flg_bb/hook_C_dom"/>
</dbReference>
<dbReference type="InterPro" id="IPR053967">
    <property type="entry name" value="LlgE_F_G-like_D1"/>
</dbReference>
<evidence type="ECO:0000256" key="4">
    <source>
        <dbReference type="RuleBase" id="RU362116"/>
    </source>
</evidence>
<organism evidence="8 9">
    <name type="scientific">Clostridium luticellarii</name>
    <dbReference type="NCBI Taxonomy" id="1691940"/>
    <lineage>
        <taxon>Bacteria</taxon>
        <taxon>Bacillati</taxon>
        <taxon>Bacillota</taxon>
        <taxon>Clostridia</taxon>
        <taxon>Eubacteriales</taxon>
        <taxon>Clostridiaceae</taxon>
        <taxon>Clostridium</taxon>
    </lineage>
</organism>
<dbReference type="SUPFAM" id="SSF117143">
    <property type="entry name" value="Flagellar hook protein flgE"/>
    <property type="match status" value="1"/>
</dbReference>
<feature type="domain" description="Flagellar basal-body/hook protein C-terminal" evidence="6">
    <location>
        <begin position="339"/>
        <end position="384"/>
    </location>
</feature>